<feature type="domain" description="ACT" evidence="2">
    <location>
        <begin position="229"/>
        <end position="314"/>
    </location>
</feature>
<dbReference type="InterPro" id="IPR002912">
    <property type="entry name" value="ACT_dom"/>
</dbReference>
<feature type="non-terminal residue" evidence="3">
    <location>
        <position position="1"/>
    </location>
</feature>
<protein>
    <submittedName>
        <fullName evidence="3">Potential DNA binding protein</fullName>
    </submittedName>
</protein>
<keyword evidence="4" id="KW-1185">Reference proteome</keyword>
<comment type="caution">
    <text evidence="3">The sequence shown here is derived from an EMBL/GenBank/DDBJ whole genome shotgun (WGS) entry which is preliminary data.</text>
</comment>
<dbReference type="PROSITE" id="PS51671">
    <property type="entry name" value="ACT"/>
    <property type="match status" value="1"/>
</dbReference>
<gene>
    <name evidence="3" type="ORF">HaLaN_23860</name>
</gene>
<dbReference type="SUPFAM" id="SSF55021">
    <property type="entry name" value="ACT-like"/>
    <property type="match status" value="1"/>
</dbReference>
<name>A0A6A0A2N9_HAELA</name>
<dbReference type="Gene3D" id="3.30.70.260">
    <property type="match status" value="1"/>
</dbReference>
<sequence length="378" mass="38557">MAQFKAEAGNRDFPSGPTALPNIHQLAAELGLSLPGSMSQLELMGRCSGEHLGQSRGPPQAPSCGPSHLAPHLAPGSPCLASPGSGTGGLVSAGSGCLLTPRVTATGQLVRYPSLGVLASSAGGVASPEGSRAGDARPRHDRLNQLIELLAEMVPPAQGVEQELGGKAMGEARGKRPRHAVLADTIQLLQRLGCTAHQPPLAMPLAMDISPSATGVMVEQGSRAGEPWMMRVTCRDRPGLLADISAALRALPLSITAASVVTTAGGKAQQVYRLQVHDTSLTPDELQCAVNAALYAHLLDAATLAAAPALVSGSNSPVSSPNALGSAAAALAPFSQNQPGWTPCAPCLSNPQLMLPQGAAFEQLAQLGSPTLSKRARV</sequence>
<organism evidence="3 4">
    <name type="scientific">Haematococcus lacustris</name>
    <name type="common">Green alga</name>
    <name type="synonym">Haematococcus pluvialis</name>
    <dbReference type="NCBI Taxonomy" id="44745"/>
    <lineage>
        <taxon>Eukaryota</taxon>
        <taxon>Viridiplantae</taxon>
        <taxon>Chlorophyta</taxon>
        <taxon>core chlorophytes</taxon>
        <taxon>Chlorophyceae</taxon>
        <taxon>CS clade</taxon>
        <taxon>Chlamydomonadales</taxon>
        <taxon>Haematococcaceae</taxon>
        <taxon>Haematococcus</taxon>
    </lineage>
</organism>
<feature type="region of interest" description="Disordered" evidence="1">
    <location>
        <begin position="49"/>
        <end position="69"/>
    </location>
</feature>
<evidence type="ECO:0000313" key="4">
    <source>
        <dbReference type="Proteomes" id="UP000485058"/>
    </source>
</evidence>
<dbReference type="EMBL" id="BLLF01002930">
    <property type="protein sequence ID" value="GFH25828.1"/>
    <property type="molecule type" value="Genomic_DNA"/>
</dbReference>
<evidence type="ECO:0000313" key="3">
    <source>
        <dbReference type="EMBL" id="GFH25828.1"/>
    </source>
</evidence>
<proteinExistence type="predicted"/>
<dbReference type="Proteomes" id="UP000485058">
    <property type="component" value="Unassembled WGS sequence"/>
</dbReference>
<evidence type="ECO:0000259" key="2">
    <source>
        <dbReference type="PROSITE" id="PS51671"/>
    </source>
</evidence>
<evidence type="ECO:0000256" key="1">
    <source>
        <dbReference type="SAM" id="MobiDB-lite"/>
    </source>
</evidence>
<reference evidence="3 4" key="1">
    <citation type="submission" date="2020-02" db="EMBL/GenBank/DDBJ databases">
        <title>Draft genome sequence of Haematococcus lacustris strain NIES-144.</title>
        <authorList>
            <person name="Morimoto D."/>
            <person name="Nakagawa S."/>
            <person name="Yoshida T."/>
            <person name="Sawayama S."/>
        </authorList>
    </citation>
    <scope>NUCLEOTIDE SEQUENCE [LARGE SCALE GENOMIC DNA]</scope>
    <source>
        <strain evidence="3 4">NIES-144</strain>
    </source>
</reference>
<dbReference type="AlphaFoldDB" id="A0A6A0A2N9"/>
<accession>A0A6A0A2N9</accession>
<dbReference type="InterPro" id="IPR045865">
    <property type="entry name" value="ACT-like_dom_sf"/>
</dbReference>